<reference evidence="4" key="1">
    <citation type="submission" date="2022-09" db="EMBL/GenBank/DDBJ databases">
        <title>Isolation and characterization of 3-chlorobenzoate degrading bacteria from soils in Shizuoka.</title>
        <authorList>
            <person name="Ifat A."/>
            <person name="Ogawa N."/>
            <person name="Kimbara K."/>
            <person name="Moriuchi R."/>
            <person name="Dohra H."/>
            <person name="Shintani M."/>
        </authorList>
    </citation>
    <scope>NUCLEOTIDE SEQUENCE</scope>
    <source>
        <strain evidence="4">19CS4-2</strain>
    </source>
</reference>
<comment type="similarity">
    <text evidence="1 3">Belongs to the RelE toxin family.</text>
</comment>
<evidence type="ECO:0000313" key="5">
    <source>
        <dbReference type="Proteomes" id="UP001055111"/>
    </source>
</evidence>
<keyword evidence="2" id="KW-1277">Toxin-antitoxin system</keyword>
<dbReference type="InterPro" id="IPR028344">
    <property type="entry name" value="ParE1/4"/>
</dbReference>
<dbReference type="AlphaFoldDB" id="A0AA37IFB0"/>
<comment type="caution">
    <text evidence="4">The sequence shown here is derived from an EMBL/GenBank/DDBJ whole genome shotgun (WGS) entry which is preliminary data.</text>
</comment>
<protein>
    <recommendedName>
        <fullName evidence="3">Toxin</fullName>
    </recommendedName>
</protein>
<sequence length="100" mass="11290">MKRCVFTPAAIQDLDGIWDYTIDKWGPAQAERYLRMIQDTVVGLGAGTQRSLSAQDIRDGYRKALVGMHVLFFRDVADTVQIVRILHQQMDLSAHLGEAE</sequence>
<name>A0AA37IFB0_9BURK</name>
<dbReference type="Proteomes" id="UP001055111">
    <property type="component" value="Unassembled WGS sequence"/>
</dbReference>
<proteinExistence type="inferred from homology"/>
<evidence type="ECO:0000256" key="1">
    <source>
        <dbReference type="ARBA" id="ARBA00006226"/>
    </source>
</evidence>
<evidence type="ECO:0000256" key="2">
    <source>
        <dbReference type="ARBA" id="ARBA00022649"/>
    </source>
</evidence>
<dbReference type="PANTHER" id="PTHR33755">
    <property type="entry name" value="TOXIN PARE1-RELATED"/>
    <property type="match status" value="1"/>
</dbReference>
<dbReference type="EMBL" id="BPUS01000015">
    <property type="protein sequence ID" value="GJH28298.1"/>
    <property type="molecule type" value="Genomic_DNA"/>
</dbReference>
<dbReference type="RefSeq" id="WP_238215134.1">
    <property type="nucleotide sequence ID" value="NZ_BPUS01000015.1"/>
</dbReference>
<dbReference type="Pfam" id="PF05016">
    <property type="entry name" value="ParE_toxin"/>
    <property type="match status" value="1"/>
</dbReference>
<dbReference type="Gene3D" id="3.30.2310.20">
    <property type="entry name" value="RelE-like"/>
    <property type="match status" value="1"/>
</dbReference>
<dbReference type="InterPro" id="IPR007712">
    <property type="entry name" value="RelE/ParE_toxin"/>
</dbReference>
<accession>A0AA37IFB0</accession>
<dbReference type="InterPro" id="IPR035093">
    <property type="entry name" value="RelE/ParE_toxin_dom_sf"/>
</dbReference>
<dbReference type="InterPro" id="IPR051803">
    <property type="entry name" value="TA_system_RelE-like_toxin"/>
</dbReference>
<dbReference type="PIRSF" id="PIRSF029218">
    <property type="entry name" value="ParE"/>
    <property type="match status" value="1"/>
</dbReference>
<organism evidence="4 5">
    <name type="scientific">Caballeronia novacaledonica</name>
    <dbReference type="NCBI Taxonomy" id="1544861"/>
    <lineage>
        <taxon>Bacteria</taxon>
        <taxon>Pseudomonadati</taxon>
        <taxon>Pseudomonadota</taxon>
        <taxon>Betaproteobacteria</taxon>
        <taxon>Burkholderiales</taxon>
        <taxon>Burkholderiaceae</taxon>
        <taxon>Caballeronia</taxon>
    </lineage>
</organism>
<gene>
    <name evidence="4" type="ORF">CBA19CS42_27300</name>
</gene>
<dbReference type="PANTHER" id="PTHR33755:SF9">
    <property type="entry name" value="TOXIN PARE1"/>
    <property type="match status" value="1"/>
</dbReference>
<evidence type="ECO:0000256" key="3">
    <source>
        <dbReference type="PIRNR" id="PIRNR029218"/>
    </source>
</evidence>
<evidence type="ECO:0000313" key="4">
    <source>
        <dbReference type="EMBL" id="GJH28298.1"/>
    </source>
</evidence>